<dbReference type="Proteomes" id="UP001183414">
    <property type="component" value="Unassembled WGS sequence"/>
</dbReference>
<accession>A0ABU2NNE0</accession>
<name>A0ABU2NNE0_9ACTN</name>
<dbReference type="NCBIfam" id="TIGR00026">
    <property type="entry name" value="hi_GC_TIGR00026"/>
    <property type="match status" value="1"/>
</dbReference>
<dbReference type="SUPFAM" id="SSF50475">
    <property type="entry name" value="FMN-binding split barrel"/>
    <property type="match status" value="1"/>
</dbReference>
<dbReference type="RefSeq" id="WP_311672366.1">
    <property type="nucleotide sequence ID" value="NZ_JAVREQ010000004.1"/>
</dbReference>
<protein>
    <submittedName>
        <fullName evidence="1">Nitroreductase family deazaflavin-dependent oxidoreductase</fullName>
    </submittedName>
</protein>
<sequence length="175" mass="18717">MNPLKGGPPQGGWRRTVLRAPIPLYRWGLGALLGRRLVLLTHIGRKSGQPRQVCLEVVGRGEEPGSFVIASGYGERSQWFRNILAHPGVRYQVGGRTYEGTAVPYAPEESGRRLAAYAERHPRTAATLMDALGHAPQSAEEYVAIGADRTGGVPLVALRPSTGNRQAGAGFGGPL</sequence>
<keyword evidence="2" id="KW-1185">Reference proteome</keyword>
<evidence type="ECO:0000313" key="1">
    <source>
        <dbReference type="EMBL" id="MDT0378478.1"/>
    </source>
</evidence>
<evidence type="ECO:0000313" key="2">
    <source>
        <dbReference type="Proteomes" id="UP001183414"/>
    </source>
</evidence>
<proteinExistence type="predicted"/>
<reference evidence="2" key="1">
    <citation type="submission" date="2023-07" db="EMBL/GenBank/DDBJ databases">
        <title>30 novel species of actinomycetes from the DSMZ collection.</title>
        <authorList>
            <person name="Nouioui I."/>
        </authorList>
    </citation>
    <scope>NUCLEOTIDE SEQUENCE [LARGE SCALE GENOMIC DNA]</scope>
    <source>
        <strain evidence="2">DSM 42041</strain>
    </source>
</reference>
<gene>
    <name evidence="1" type="ORF">RM572_06760</name>
</gene>
<comment type="caution">
    <text evidence="1">The sequence shown here is derived from an EMBL/GenBank/DDBJ whole genome shotgun (WGS) entry which is preliminary data.</text>
</comment>
<dbReference type="InterPro" id="IPR004378">
    <property type="entry name" value="F420H2_quin_Rdtase"/>
</dbReference>
<dbReference type="Pfam" id="PF04075">
    <property type="entry name" value="F420H2_quin_red"/>
    <property type="match status" value="1"/>
</dbReference>
<dbReference type="Gene3D" id="2.30.110.10">
    <property type="entry name" value="Electron Transport, Fmn-binding Protein, Chain A"/>
    <property type="match status" value="1"/>
</dbReference>
<organism evidence="1 2">
    <name type="scientific">Streptomyces hazeniae</name>
    <dbReference type="NCBI Taxonomy" id="3075538"/>
    <lineage>
        <taxon>Bacteria</taxon>
        <taxon>Bacillati</taxon>
        <taxon>Actinomycetota</taxon>
        <taxon>Actinomycetes</taxon>
        <taxon>Kitasatosporales</taxon>
        <taxon>Streptomycetaceae</taxon>
        <taxon>Streptomyces</taxon>
    </lineage>
</organism>
<dbReference type="InterPro" id="IPR012349">
    <property type="entry name" value="Split_barrel_FMN-bd"/>
</dbReference>
<dbReference type="EMBL" id="JAVREQ010000004">
    <property type="protein sequence ID" value="MDT0378478.1"/>
    <property type="molecule type" value="Genomic_DNA"/>
</dbReference>